<dbReference type="Gene3D" id="3.40.50.300">
    <property type="entry name" value="P-loop containing nucleotide triphosphate hydrolases"/>
    <property type="match status" value="1"/>
</dbReference>
<dbReference type="Proteomes" id="UP000007015">
    <property type="component" value="Chromosome 11"/>
</dbReference>
<organism evidence="11 12">
    <name type="scientific">Oryza sativa subsp. indica</name>
    <name type="common">Rice</name>
    <dbReference type="NCBI Taxonomy" id="39946"/>
    <lineage>
        <taxon>Eukaryota</taxon>
        <taxon>Viridiplantae</taxon>
        <taxon>Streptophyta</taxon>
        <taxon>Embryophyta</taxon>
        <taxon>Tracheophyta</taxon>
        <taxon>Spermatophyta</taxon>
        <taxon>Magnoliopsida</taxon>
        <taxon>Liliopsida</taxon>
        <taxon>Poales</taxon>
        <taxon>Poaceae</taxon>
        <taxon>BOP clade</taxon>
        <taxon>Oryzoideae</taxon>
        <taxon>Oryzeae</taxon>
        <taxon>Oryzinae</taxon>
        <taxon>Oryza</taxon>
        <taxon>Oryza sativa</taxon>
    </lineage>
</organism>
<sequence length="787" mass="90602">MGGVVEQIVVSALTGAMSPLLRKLTNLIEKKYMEVKGVRKKLEQLTKELMTIGIALEKYAAMDNPDVQVKAWMVEMHELAYDMEDSIDLFTYRIDHEPADTTNGVKRVLHKTLRKVKKFHHRHKFAKEIEELHVLVNEAYERQKRYRIEEGTSSKLCREIDPRLPALYVEKEKLVGIQGPMKEIINWFGSEEVEPIGQRKIVFIVGQGGLGKTTLANQVYQKIKGQFSFSAFVSVSQKPNMDNLLRELLSQIKSNEPTESYSDQQLIDKLRTCLKDERYLIVIDDIWKSCLLHLGTFPEDHKIGKDVLVWRWIAEGFITKKQGFTLQEVAESYFYELINRSLVQHIQIMPNGEDGCRVHDIVLNFIIHQSTEENFLTKLDCQDHPSSRKRIRRLLVGNKEEYTRAKSQGTMNSSNLRSINIYHVDGHMMSPLLNLPALRVLNLERCDLRNSYLDCIVGLFHLRYLGLRWSRIDCLPVQIGKLEYLQTLDLRHTSLLVMPESIVQLKRLMRLVGHHLILPDGFGNMESLQELGFLGCCRSSTNLLKFQKDLQLLRNLRVLKVRFLSEGETGKEAMIPSLCKLGGNNLREVYITNCNGSGDCFADSWCPSPCFLEKFVYKSSCDIHYFSRFPKWIHPTLSRCLTYLDIDVKRMEREHVRILEDLPALIVLHLDIGEALVYGIRISHGAFQCLARLRFCNRFGPGLVFKGGMPKLEWLSVEFGAERAQSTYGSLQVGIRHITSLKHIEFSILVLTDDMERKIKSSINSQVKMLPQRPEVNIKTVLLPSIK</sequence>
<evidence type="ECO:0000259" key="7">
    <source>
        <dbReference type="Pfam" id="PF00931"/>
    </source>
</evidence>
<evidence type="ECO:0000256" key="3">
    <source>
        <dbReference type="ARBA" id="ARBA00022737"/>
    </source>
</evidence>
<feature type="domain" description="Disease resistance R13L4/SHOC-2-like LRR" evidence="10">
    <location>
        <begin position="416"/>
        <end position="775"/>
    </location>
</feature>
<feature type="domain" description="Disease resistance N-terminal" evidence="8">
    <location>
        <begin position="16"/>
        <end position="106"/>
    </location>
</feature>
<gene>
    <name evidence="11" type="ORF">OsI_35640</name>
</gene>
<dbReference type="SUPFAM" id="SSF52540">
    <property type="entry name" value="P-loop containing nucleoside triphosphate hydrolases"/>
    <property type="match status" value="1"/>
</dbReference>
<feature type="domain" description="Disease resistance protein winged helix" evidence="9">
    <location>
        <begin position="297"/>
        <end position="366"/>
    </location>
</feature>
<dbReference type="PANTHER" id="PTHR19338:SF65">
    <property type="entry name" value="OS06G0163900 PROTEIN"/>
    <property type="match status" value="1"/>
</dbReference>
<dbReference type="InterPro" id="IPR038005">
    <property type="entry name" value="RX-like_CC"/>
</dbReference>
<feature type="domain" description="NB-ARC" evidence="7">
    <location>
        <begin position="182"/>
        <end position="295"/>
    </location>
</feature>
<keyword evidence="5" id="KW-0611">Plant defense</keyword>
<evidence type="ECO:0000259" key="9">
    <source>
        <dbReference type="Pfam" id="PF23559"/>
    </source>
</evidence>
<dbReference type="InterPro" id="IPR027417">
    <property type="entry name" value="P-loop_NTPase"/>
</dbReference>
<proteinExistence type="inferred from homology"/>
<evidence type="ECO:0000256" key="6">
    <source>
        <dbReference type="ARBA" id="ARBA00023054"/>
    </source>
</evidence>
<dbReference type="HOGENOM" id="CLU_000837_25_1_1"/>
<dbReference type="InterPro" id="IPR058922">
    <property type="entry name" value="WHD_DRP"/>
</dbReference>
<dbReference type="GO" id="GO:0002758">
    <property type="term" value="P:innate immune response-activating signaling pathway"/>
    <property type="evidence" value="ECO:0007669"/>
    <property type="project" value="UniProtKB-ARBA"/>
</dbReference>
<dbReference type="GO" id="GO:0009626">
    <property type="term" value="P:plant-type hypersensitive response"/>
    <property type="evidence" value="ECO:0007669"/>
    <property type="project" value="UniProtKB-ARBA"/>
</dbReference>
<evidence type="ECO:0000259" key="10">
    <source>
        <dbReference type="Pfam" id="PF23598"/>
    </source>
</evidence>
<keyword evidence="12" id="KW-1185">Reference proteome</keyword>
<dbReference type="SUPFAM" id="SSF52047">
    <property type="entry name" value="RNI-like"/>
    <property type="match status" value="1"/>
</dbReference>
<keyword evidence="4" id="KW-0547">Nucleotide-binding</keyword>
<comment type="similarity">
    <text evidence="1">Belongs to the disease resistance NB-LRR family.</text>
</comment>
<dbReference type="InterPro" id="IPR002182">
    <property type="entry name" value="NB-ARC"/>
</dbReference>
<evidence type="ECO:0000259" key="8">
    <source>
        <dbReference type="Pfam" id="PF18052"/>
    </source>
</evidence>
<keyword evidence="2" id="KW-0433">Leucine-rich repeat</keyword>
<dbReference type="GO" id="GO:0043531">
    <property type="term" value="F:ADP binding"/>
    <property type="evidence" value="ECO:0007669"/>
    <property type="project" value="InterPro"/>
</dbReference>
<evidence type="ECO:0000256" key="4">
    <source>
        <dbReference type="ARBA" id="ARBA00022741"/>
    </source>
</evidence>
<evidence type="ECO:0000313" key="12">
    <source>
        <dbReference type="Proteomes" id="UP000007015"/>
    </source>
</evidence>
<protein>
    <submittedName>
        <fullName evidence="11">Uncharacterized protein</fullName>
    </submittedName>
</protein>
<evidence type="ECO:0000313" key="11">
    <source>
        <dbReference type="EMBL" id="EEC67930.1"/>
    </source>
</evidence>
<evidence type="ECO:0000256" key="5">
    <source>
        <dbReference type="ARBA" id="ARBA00022821"/>
    </source>
</evidence>
<reference evidence="11 12" key="1">
    <citation type="journal article" date="2005" name="PLoS Biol.">
        <title>The genomes of Oryza sativa: a history of duplications.</title>
        <authorList>
            <person name="Yu J."/>
            <person name="Wang J."/>
            <person name="Lin W."/>
            <person name="Li S."/>
            <person name="Li H."/>
            <person name="Zhou J."/>
            <person name="Ni P."/>
            <person name="Dong W."/>
            <person name="Hu S."/>
            <person name="Zeng C."/>
            <person name="Zhang J."/>
            <person name="Zhang Y."/>
            <person name="Li R."/>
            <person name="Xu Z."/>
            <person name="Li S."/>
            <person name="Li X."/>
            <person name="Zheng H."/>
            <person name="Cong L."/>
            <person name="Lin L."/>
            <person name="Yin J."/>
            <person name="Geng J."/>
            <person name="Li G."/>
            <person name="Shi J."/>
            <person name="Liu J."/>
            <person name="Lv H."/>
            <person name="Li J."/>
            <person name="Wang J."/>
            <person name="Deng Y."/>
            <person name="Ran L."/>
            <person name="Shi X."/>
            <person name="Wang X."/>
            <person name="Wu Q."/>
            <person name="Li C."/>
            <person name="Ren X."/>
            <person name="Wang J."/>
            <person name="Wang X."/>
            <person name="Li D."/>
            <person name="Liu D."/>
            <person name="Zhang X."/>
            <person name="Ji Z."/>
            <person name="Zhao W."/>
            <person name="Sun Y."/>
            <person name="Zhang Z."/>
            <person name="Bao J."/>
            <person name="Han Y."/>
            <person name="Dong L."/>
            <person name="Ji J."/>
            <person name="Chen P."/>
            <person name="Wu S."/>
            <person name="Liu J."/>
            <person name="Xiao Y."/>
            <person name="Bu D."/>
            <person name="Tan J."/>
            <person name="Yang L."/>
            <person name="Ye C."/>
            <person name="Zhang J."/>
            <person name="Xu J."/>
            <person name="Zhou Y."/>
            <person name="Yu Y."/>
            <person name="Zhang B."/>
            <person name="Zhuang S."/>
            <person name="Wei H."/>
            <person name="Liu B."/>
            <person name="Lei M."/>
            <person name="Yu H."/>
            <person name="Li Y."/>
            <person name="Xu H."/>
            <person name="Wei S."/>
            <person name="He X."/>
            <person name="Fang L."/>
            <person name="Zhang Z."/>
            <person name="Zhang Y."/>
            <person name="Huang X."/>
            <person name="Su Z."/>
            <person name="Tong W."/>
            <person name="Li J."/>
            <person name="Tong Z."/>
            <person name="Li S."/>
            <person name="Ye J."/>
            <person name="Wang L."/>
            <person name="Fang L."/>
            <person name="Lei T."/>
            <person name="Chen C."/>
            <person name="Chen H."/>
            <person name="Xu Z."/>
            <person name="Li H."/>
            <person name="Huang H."/>
            <person name="Zhang F."/>
            <person name="Xu H."/>
            <person name="Li N."/>
            <person name="Zhao C."/>
            <person name="Li S."/>
            <person name="Dong L."/>
            <person name="Huang Y."/>
            <person name="Li L."/>
            <person name="Xi Y."/>
            <person name="Qi Q."/>
            <person name="Li W."/>
            <person name="Zhang B."/>
            <person name="Hu W."/>
            <person name="Zhang Y."/>
            <person name="Tian X."/>
            <person name="Jiao Y."/>
            <person name="Liang X."/>
            <person name="Jin J."/>
            <person name="Gao L."/>
            <person name="Zheng W."/>
            <person name="Hao B."/>
            <person name="Liu S."/>
            <person name="Wang W."/>
            <person name="Yuan L."/>
            <person name="Cao M."/>
            <person name="McDermott J."/>
            <person name="Samudrala R."/>
            <person name="Wang J."/>
            <person name="Wong G.K."/>
            <person name="Yang H."/>
        </authorList>
    </citation>
    <scope>NUCLEOTIDE SEQUENCE [LARGE SCALE GENOMIC DNA]</scope>
    <source>
        <strain evidence="12">cv. 93-11</strain>
    </source>
</reference>
<dbReference type="InterPro" id="IPR055414">
    <property type="entry name" value="LRR_R13L4/SHOC2-like"/>
</dbReference>
<dbReference type="PANTHER" id="PTHR19338">
    <property type="entry name" value="TRANSLOCASE OF INNER MITOCHONDRIAL MEMBRANE 13 HOMOLOG"/>
    <property type="match status" value="1"/>
</dbReference>
<dbReference type="FunFam" id="1.10.10.10:FF:000322">
    <property type="entry name" value="Probable disease resistance protein At1g63360"/>
    <property type="match status" value="1"/>
</dbReference>
<evidence type="ECO:0000256" key="2">
    <source>
        <dbReference type="ARBA" id="ARBA00022614"/>
    </source>
</evidence>
<dbReference type="CDD" id="cd14798">
    <property type="entry name" value="RX-CC_like"/>
    <property type="match status" value="1"/>
</dbReference>
<dbReference type="EMBL" id="CM000136">
    <property type="protein sequence ID" value="EEC67930.1"/>
    <property type="molecule type" value="Genomic_DNA"/>
</dbReference>
<dbReference type="STRING" id="39946.B8BJU4"/>
<dbReference type="Gene3D" id="3.80.10.10">
    <property type="entry name" value="Ribonuclease Inhibitor"/>
    <property type="match status" value="1"/>
</dbReference>
<name>B8BJU4_ORYSI</name>
<dbReference type="Pfam" id="PF23598">
    <property type="entry name" value="LRR_14"/>
    <property type="match status" value="1"/>
</dbReference>
<keyword evidence="3" id="KW-0677">Repeat</keyword>
<dbReference type="InterPro" id="IPR032675">
    <property type="entry name" value="LRR_dom_sf"/>
</dbReference>
<dbReference type="OMA" id="VKKFHHR"/>
<dbReference type="InterPro" id="IPR041118">
    <property type="entry name" value="Rx_N"/>
</dbReference>
<dbReference type="Gramene" id="BGIOSGA035056-TA">
    <property type="protein sequence ID" value="BGIOSGA035056-PA"/>
    <property type="gene ID" value="BGIOSGA035056"/>
</dbReference>
<accession>B8BJU4</accession>
<evidence type="ECO:0000256" key="1">
    <source>
        <dbReference type="ARBA" id="ARBA00008894"/>
    </source>
</evidence>
<dbReference type="Pfam" id="PF18052">
    <property type="entry name" value="Rx_N"/>
    <property type="match status" value="1"/>
</dbReference>
<keyword evidence="6" id="KW-0175">Coiled coil</keyword>
<dbReference type="Pfam" id="PF00931">
    <property type="entry name" value="NB-ARC"/>
    <property type="match status" value="1"/>
</dbReference>
<dbReference type="AlphaFoldDB" id="B8BJU4"/>
<dbReference type="PRINTS" id="PR00364">
    <property type="entry name" value="DISEASERSIST"/>
</dbReference>
<dbReference type="Pfam" id="PF23559">
    <property type="entry name" value="WHD_DRP"/>
    <property type="match status" value="1"/>
</dbReference>
<dbReference type="Gene3D" id="1.20.5.4130">
    <property type="match status" value="1"/>
</dbReference>
<dbReference type="GO" id="GO:0042742">
    <property type="term" value="P:defense response to bacterium"/>
    <property type="evidence" value="ECO:0007669"/>
    <property type="project" value="UniProtKB-ARBA"/>
</dbReference>